<feature type="compositionally biased region" description="Polar residues" evidence="1">
    <location>
        <begin position="153"/>
        <end position="169"/>
    </location>
</feature>
<feature type="region of interest" description="Disordered" evidence="1">
    <location>
        <begin position="151"/>
        <end position="175"/>
    </location>
</feature>
<organism evidence="2 3">
    <name type="scientific">Euplotes crassus</name>
    <dbReference type="NCBI Taxonomy" id="5936"/>
    <lineage>
        <taxon>Eukaryota</taxon>
        <taxon>Sar</taxon>
        <taxon>Alveolata</taxon>
        <taxon>Ciliophora</taxon>
        <taxon>Intramacronucleata</taxon>
        <taxon>Spirotrichea</taxon>
        <taxon>Hypotrichia</taxon>
        <taxon>Euplotida</taxon>
        <taxon>Euplotidae</taxon>
        <taxon>Moneuplotes</taxon>
    </lineage>
</organism>
<protein>
    <submittedName>
        <fullName evidence="2">Uncharacterized protein</fullName>
    </submittedName>
</protein>
<dbReference type="AlphaFoldDB" id="A0AAD1XWR3"/>
<comment type="caution">
    <text evidence="2">The sequence shown here is derived from an EMBL/GenBank/DDBJ whole genome shotgun (WGS) entry which is preliminary data.</text>
</comment>
<feature type="region of interest" description="Disordered" evidence="1">
    <location>
        <begin position="202"/>
        <end position="234"/>
    </location>
</feature>
<dbReference type="Proteomes" id="UP001295684">
    <property type="component" value="Unassembled WGS sequence"/>
</dbReference>
<dbReference type="EMBL" id="CAMPGE010022469">
    <property type="protein sequence ID" value="CAI2380505.1"/>
    <property type="molecule type" value="Genomic_DNA"/>
</dbReference>
<feature type="compositionally biased region" description="Basic and acidic residues" evidence="1">
    <location>
        <begin position="518"/>
        <end position="529"/>
    </location>
</feature>
<proteinExistence type="predicted"/>
<reference evidence="2" key="1">
    <citation type="submission" date="2023-07" db="EMBL/GenBank/DDBJ databases">
        <authorList>
            <consortium name="AG Swart"/>
            <person name="Singh M."/>
            <person name="Singh A."/>
            <person name="Seah K."/>
            <person name="Emmerich C."/>
        </authorList>
    </citation>
    <scope>NUCLEOTIDE SEQUENCE</scope>
    <source>
        <strain evidence="2">DP1</strain>
    </source>
</reference>
<feature type="region of interest" description="Disordered" evidence="1">
    <location>
        <begin position="22"/>
        <end position="74"/>
    </location>
</feature>
<feature type="region of interest" description="Disordered" evidence="1">
    <location>
        <begin position="518"/>
        <end position="538"/>
    </location>
</feature>
<gene>
    <name evidence="2" type="ORF">ECRASSUSDP1_LOCUS21941</name>
</gene>
<sequence length="538" mass="63121">MDELIKENNKVPFHQLLEEEKYNTSQLETKRERKKQPRISSQGGFSYYPENLKRLGNNSLSVPRNGGIGRNTSHNYTQRTEDRVLINPRNELPNFNSIMSEDDLILDVKLKRNRKNSRMQSISNTNSAKKLENQNKRNLPILDHKQIKRKSKNISCLSKQQTPSNSLLQKSHKMPKIKQPRINFNSKPKVHIQKSIKPHLPAKKSHLNTPKRARNKIPTIKPPSKLKTTPKARNTRPSRLLIQKSPRRKKIPYKVEPRGASLNAKFLKKYKPSNTSKLMLESERHQASLKRLQQYQKEWGEAKFDRSESHLRRCEACRLRKAKFDQQRLKKRFKKSNGKYLDTSFVQIDEESEEITLRNQRDAYYNGYTLSEQEVMQEEEKDSFHTGENTGLRFTKNSLKRKCKEVCRCIDDYKASPRYSGISPKTRKLKEAEKAKLCFRPILTKKARNIVESNSKELLALNNNSSEEELKVAPPQLEIEDSPELKYVKQKFPILSNTQLQSNRKNLLISKWEEMAKEDEEKQKFEQDKKSKKIHNFT</sequence>
<keyword evidence="3" id="KW-1185">Reference proteome</keyword>
<name>A0AAD1XWR3_EUPCR</name>
<accession>A0AAD1XWR3</accession>
<evidence type="ECO:0000313" key="3">
    <source>
        <dbReference type="Proteomes" id="UP001295684"/>
    </source>
</evidence>
<evidence type="ECO:0000256" key="1">
    <source>
        <dbReference type="SAM" id="MobiDB-lite"/>
    </source>
</evidence>
<evidence type="ECO:0000313" key="2">
    <source>
        <dbReference type="EMBL" id="CAI2380505.1"/>
    </source>
</evidence>
<feature type="compositionally biased region" description="Basic residues" evidence="1">
    <location>
        <begin position="202"/>
        <end position="215"/>
    </location>
</feature>